<dbReference type="Proteomes" id="UP000215902">
    <property type="component" value="Unassembled WGS sequence"/>
</dbReference>
<dbReference type="Gene3D" id="3.40.50.300">
    <property type="entry name" value="P-loop containing nucleotide triphosphate hydrolases"/>
    <property type="match status" value="2"/>
</dbReference>
<evidence type="ECO:0000313" key="4">
    <source>
        <dbReference type="Proteomes" id="UP000215902"/>
    </source>
</evidence>
<dbReference type="OrthoDB" id="2400221at2759"/>
<protein>
    <recommendedName>
        <fullName evidence="2">AAA+ ATPase domain-containing protein</fullName>
    </recommendedName>
</protein>
<dbReference type="CDD" id="cd00009">
    <property type="entry name" value="AAA"/>
    <property type="match status" value="1"/>
</dbReference>
<dbReference type="GO" id="GO:0016887">
    <property type="term" value="F:ATP hydrolysis activity"/>
    <property type="evidence" value="ECO:0007669"/>
    <property type="project" value="InterPro"/>
</dbReference>
<evidence type="ECO:0000313" key="3">
    <source>
        <dbReference type="EMBL" id="PAA56905.1"/>
    </source>
</evidence>
<name>A0A267E5R2_9PLAT</name>
<feature type="domain" description="AAA+ ATPase" evidence="2">
    <location>
        <begin position="2497"/>
        <end position="2639"/>
    </location>
</feature>
<dbReference type="InterPro" id="IPR031248">
    <property type="entry name" value="RNF213"/>
</dbReference>
<dbReference type="SMART" id="SM00382">
    <property type="entry name" value="AAA"/>
    <property type="match status" value="3"/>
</dbReference>
<dbReference type="STRING" id="282301.A0A267E5R2"/>
<dbReference type="InterPro" id="IPR011704">
    <property type="entry name" value="ATPase_dyneun-rel_AAA"/>
</dbReference>
<dbReference type="SUPFAM" id="SSF52540">
    <property type="entry name" value="P-loop containing nucleoside triphosphate hydrolases"/>
    <property type="match status" value="2"/>
</dbReference>
<dbReference type="InterPro" id="IPR003593">
    <property type="entry name" value="AAA+_ATPase"/>
</dbReference>
<organism evidence="3 4">
    <name type="scientific">Macrostomum lignano</name>
    <dbReference type="NCBI Taxonomy" id="282301"/>
    <lineage>
        <taxon>Eukaryota</taxon>
        <taxon>Metazoa</taxon>
        <taxon>Spiralia</taxon>
        <taxon>Lophotrochozoa</taxon>
        <taxon>Platyhelminthes</taxon>
        <taxon>Rhabditophora</taxon>
        <taxon>Macrostomorpha</taxon>
        <taxon>Macrostomida</taxon>
        <taxon>Macrostomidae</taxon>
        <taxon>Macrostomum</taxon>
    </lineage>
</organism>
<comment type="caution">
    <text evidence="3">The sequence shown here is derived from an EMBL/GenBank/DDBJ whole genome shotgun (WGS) entry which is preliminary data.</text>
</comment>
<feature type="region of interest" description="Disordered" evidence="1">
    <location>
        <begin position="133"/>
        <end position="257"/>
    </location>
</feature>
<proteinExistence type="predicted"/>
<feature type="domain" description="AAA+ ATPase" evidence="2">
    <location>
        <begin position="1781"/>
        <end position="1902"/>
    </location>
</feature>
<dbReference type="PANTHER" id="PTHR22605">
    <property type="entry name" value="RZ-TYPE DOMAIN-CONTAINING PROTEIN"/>
    <property type="match status" value="1"/>
</dbReference>
<dbReference type="Pfam" id="PF07728">
    <property type="entry name" value="AAA_5"/>
    <property type="match status" value="1"/>
</dbReference>
<reference evidence="3 4" key="1">
    <citation type="submission" date="2017-06" db="EMBL/GenBank/DDBJ databases">
        <title>A platform for efficient transgenesis in Macrostomum lignano, a flatworm model organism for stem cell research.</title>
        <authorList>
            <person name="Berezikov E."/>
        </authorList>
    </citation>
    <scope>NUCLEOTIDE SEQUENCE [LARGE SCALE GENOMIC DNA]</scope>
    <source>
        <strain evidence="3">DV1</strain>
        <tissue evidence="3">Whole organism</tissue>
    </source>
</reference>
<dbReference type="GO" id="GO:0005524">
    <property type="term" value="F:ATP binding"/>
    <property type="evidence" value="ECO:0007669"/>
    <property type="project" value="InterPro"/>
</dbReference>
<evidence type="ECO:0000256" key="1">
    <source>
        <dbReference type="SAM" id="MobiDB-lite"/>
    </source>
</evidence>
<dbReference type="GO" id="GO:0004842">
    <property type="term" value="F:ubiquitin-protein transferase activity"/>
    <property type="evidence" value="ECO:0007669"/>
    <property type="project" value="InterPro"/>
</dbReference>
<keyword evidence="4" id="KW-1185">Reference proteome</keyword>
<dbReference type="EMBL" id="NIVC01002559">
    <property type="protein sequence ID" value="PAA56905.1"/>
    <property type="molecule type" value="Genomic_DNA"/>
</dbReference>
<dbReference type="InterPro" id="IPR027417">
    <property type="entry name" value="P-loop_NTPase"/>
</dbReference>
<evidence type="ECO:0000259" key="2">
    <source>
        <dbReference type="SMART" id="SM00382"/>
    </source>
</evidence>
<dbReference type="PANTHER" id="PTHR22605:SF1">
    <property type="entry name" value="RZ-TYPE DOMAIN-CONTAINING PROTEIN"/>
    <property type="match status" value="1"/>
</dbReference>
<accession>A0A267E5R2</accession>
<sequence>MDMKTQLKLFLVFPSCPTAEAESFRQRISQNQEKLAAVFSIFINNVAVTEDFSIDHQIHNDLIKFALRFVISFASAAHATEFCMKAKSSNFIETAVKFQDRIKTELRGTSLDGLPINLYFDANQLQIDSQTAVSNQPVQTGTPNQPVQTGTPNQPVQTGTPNQPVQTGTPNQPVQTGTPNQPVQTGTPNQPVQTGTPNQPVQTGTPNQPVQTGTPNQPVQTGTLNQPVNQPVQTGTLNQPVQTGTPNQRNQPFSPQTSSRKVLWIEEYEQLPVEAQAGYTKQVFSIQLAQFFNLSQKQKPLEHEYAMLQGINGQLWVGANLLPERYFSIDIETFVRSVIICFYTDNSIKGFELKIRLWLPYNQFNQPIFQSSLFVLEFQRCFKNGFLIVKEHREGTEIQEKSRFVSMKPEPSLQFICFGYCHQFLPNSYVFWSFFANHLTACALNLSSDFALVDINSCLMFLEKLIDETAKGFSSRKKADNIAASADMLTHCLNEHINGFLSGYLPMLRESACVLYICMLLKANEIAKEQLKNYGRKALPFTPVLLKALSVADSKLVNTMTQAVSENPSGFVALLTNLKDFSFRSSYQVIHNFLDRFPEKSAIFDAIFTNQKAMDAMALPYKISIYLKAGKELDSSKLLPEIKRLKDVGGVLAAVSQIQESPVKSELESKIREKALALILEEAGRDNHLRLGVRDWQQLSDLMDACEMPDEMRAKAFEAVKNACMKTLTVDSPMQASEEFQNSVERFLNECRFISSPDEAIAVVSGVFELKQSPKLKTFLAERLNKLKAIELALQLPQNEALVPVFCKALMLLDLKRRHNKESGSSIIATLQRQIDEVSERSALKQLWLEAFGRYALNQGSLTKEFLEPIWNDLQNLSIESDIYEQCVALYRSCLHHLQQQHANPSGQVDDFLLRVDLMLCKSLRSDRTAKDLQQQLFLHLVTKRAPKQSNQPEDRILTILKFPKAWCWLESEDQLTEEIRGVIRSDAMQSITDWVKKLEAMELTVSQFEVLRKKFTSDEYWNQVDQFLRACRLPTSEPTRSLVSKMEQTLASYKGDVQIGTKILEWLSTRVYLNDISDYQARFKKTSAEVEDKISLMKATNFLGKVFQGYAKTARDLSGLLESTIFTEIYSLDQGAYTVAEVFDVLRDVIDRYKQFLQRSLKHENVADVKKKFSPKTDIELEQDLAQQFLGYQSPALSDKELVENLKYRKTWKHYCQLLLQSPLQHLFEPSVLAVCEKYFRKCRGGSFVTDFNEAAKVLVKLCKPLSKNHWNILTNLCERTNVFKFLIAQVNSDFQQLFDAANDEDSEEVSFAHINALIKLQEMLRMLIHKINSGEGMLGMKTSMEELAMALNIGLEGSDQTVSDARAKDAVECIETCFSHLVAIQNLHDSLSSRGDSSRKQALALVECMDEDDLMFSIGICESKSTCELFDATCDEHWPLSKLIDHRCRVLMIVGSSYSLVTDDDRRKLKIFVDLIDSLERVFQLHTKLQSVGHPLHFEADKKRSAKKLADREAKFRRNLEIWESVLSEARQKRPLLNHLFGANLLRMHHFLTETNVPDQHIRPILLFVNRDAQRLQQYGNMPHLGFNVDKVRKLGPTGQKDILREHMIALADWLSQLPALPDRQLDCAQQLPESPLCVQRGRLMVLRVDPSKEPHSIRAFLTVWRQSQTHSPLPSEILFCSADTAEEEISLLLQRSASSPSRVHYILCTELLSQRLLNHLAASILGLCDAGNLGRLAVFCRAASTHRLLGIFRDQCQQQQPVFDSDLQLSAALDAICGDSVTLVRSERAGCGKTELVRRLAADTESRLRCVHVSGKIGKLDLAEKLSGLEQRDLLHLDVGWIDDAGALETMLFEALLTGMLCHSSYLLAFKPGRVVIELANSANDELAEQFVLFNRLSEQNVTILQWRCLNDLMVSREPKSPVQIVAKYQRALDLRNLDSVEVSLESVLEADECRSRLQKALAPLEGHSYLTVTSTIRVLADQLKKLSSSAFFKISGVREAFGRDASPTIRSDLVRFLFKSICQLMSRSVALSKGKQSESKRGVHAKVTDDSVERFEGFLSWESFNHLAPVFQKQDIAAVELVYRSLRDVPDEIRRLFERNMHSGRLVDYTEMKQAKLLEKLVRIAGRGNPGYRPPGVQFDEDDEPSGGSGRYAITADNFLKMVLISLRIDCDVPVLIIGETGCGKTSLIRFLSKVHEASLRVLNFHAGTTQEQIIHTAQSAAEEARELIIKRKTSDKIRDTKTVWLFLDEINTCDHLGMLKELICHRRLLGAPLPPNLRFLAASNPYRLRDPDAALTAGFRLAEREHDRMRHLVYRVNPLPESILDLVWDFGRLRDTDEEQYIKRMLRDQLPEMESVLLNALADAVWKSQKFIRKLEKTEYAISLRDVRRCCEFIAFFDWFYELRHEKSDVYRSLSTLPLVMSLYVCYYVRIRSADKRTEYACEILSLLSDNAEKTIREEQEDILNRMELPENVAQNAALLENVFILLCCVYNKVPVFLVGKPGCSKSLAVSLLRSNLRGRDSRDPFFKALPALRFFCYQGSEASTSEGIFKVFRRATKKADEDAEKDEYRYVVLLDEIGLAEKSRHNPLKVLHSLLEPEESEFTCKARVAVLGLSNWALDPAKMNRAVHISRPDMTTEELLITGSAIVLQQDKQDGQGEVGGRIDKEDMQKIAQACHEYFDSQVEEDFHGLRDYYYLVKFLAKENVRMQLNKLAILSRGLVRNFSGLEQPYFLEHFDFAYEGLENAYKETLRQQDKVSVLMESLEDKSARHLMLITDTDRDLDLLAHVLQRKERPFRVLHGSAYDRDQLSEQFALRKLHEVMMCMENGIVVLFKDFELVYGSLYDMLNQNYSEYNQRRYCRVAMGTQANKNCSVDDKFRCVVLVRADTLERVDRAFLNRFEKQTFGFGDVLSAEQRGAVEQLRDSFVAKATSISGLAWQEEHEKLEFAAQETFCGYHPELAASHLLVGADDSVEETANRLPQHLLTQAFPDAVLRLSHSELPSESREALQRQYFQELSDTSLARHVAEQLGRGGVRGTVVYTRTRMEDTAWKLQLGVECSIIRLIDFMGEDELRDELSAAIRNSVGGVVALSCRPSVDADSAPQLRWLLESLMETASAGPTALLWIFHLGGGGGASRGRQTWQWSPLLRDWRLLCLESLGAAEDGCSADTLRDLVGSSSARQLLTDRCPAAVRTRATAGLQDALLEALEPGPRFEAATRLLRSRRGLVEALIDAAIKRAAREDFCGGDDLDGEAAEFSPGHWMVGLAREAAQLARFATLADFAIDHLARRVKSSLLDLLRLLRDARAFDCDALEPRRLDCLVRGLGHLVQSRRLRVDLGDIGSGGSGGPLRFPLSGFVFADLKAAASAAASPAGAAAVAGDDDEDAEEPQEAAAEAACAALKPWLSVLGLADEDQPPGSEAADLLARDLIAMATESACGTDLSEQFNSILTAMTPLAAVADAGTRWAPVVSAIALAVPMATALRLWAILTSVSPELCPADLLDGDDEDGPTERGELAERLTGCLLPSSENLQKLGLADSLADWDRLAARALLVLADSECAQLPITEQLSMCRLFAATVALPCSLPAVCLHRVQSFLSEHTGNTDSLFSESGVARIEQLLLESLPDLQGLPVPEDQLEQQLQSLWSLYLQQAIERGALTTGLAKAFLLKLTEKQLPIGCFSLLWRAVHSNNGRGDNAADEDASCSAVTAWVDEHLRMPAGRDLAQLVAAHIPQTLLAGLPPLAALNSIASAQTPSLTDLLRLHRFKLTASRSYVLSENRLQLNDEGQRLADQLRSDLGSGFRPGHPLVVAFAQAGLRLAPLMDVLRCLTSAGLPLKATDSSWQPLPFLPLPDSADSSETVHAAVCSALNDLLQAPDSPEALKRLLNCSSSSVNAIIAAWIELVFLRKLDRQPVASEEQRVGSLLHSRLVDLLIDEESNPAASVESDRIMLDWLLLGSRLVEDEPRLEATPDNGADWLGRSMVAAVSAGAAQLLGCQRRFGSAATLAAGGKVGEFAKQLKLLLDARLPLTSGVHPLRCARCLAVTVVAVKNASSFSSSSSRCPLCGSSGPLEAVTMPSDLATDCPRLPTSLLRWAASASSVLLCLSSGSVSAAVDLCAELGHPGRVSEFIGKAFSEMRAALAMDWDDPAWICQQLVGDLAHQFASQPCPQFAGSLLHSAALLLLCRRARVAKFKAGRLAERGLTTAQAGDPRVLAAQLDAALPPEQPSVPEKLLRPAVEVDWSTACHVRTLWLGRQLSPATSSSAAGRLDLTLAVLAHQDALIKMAHLSKVLDWHRRCVSVLDGQVSRAGWERLTVAEVIKQDQAAAALWPAAQTGLRQLGMPDCASADSHLRETVLTEGSKLADLATQLCPLANSFLLAASAVALQGGGLGHLLTGQCSVTLPARSVTAARCGLVSLEQAELDRLAAQFSGPSDPRLSEASEHLDWALLDAALGHLLTVGRSWALPPASWRPRFSDHQQRQPVELMTRFRHRAGEGIEVLSTAEVARLKELHEQDHTYARKLTDCSISILRYLSDQHWPEGVLQRSIREFSNDCQSGSPLMSSSASLSWQLPEALPEPDAGGLTVAKLLSLTQQALCLQFQQVRHELARRPYRTAINADVLDGLVHQFGAPQALRPALAACQSACVLHLLEEQHDTGLRLRELMQPSGVWPETGLTVRAQLLESVPDEATVMYLFPLCERLLQLDEEKIDSAEKLQRMLKADSSRLSE</sequence>
<gene>
    <name evidence="3" type="ORF">BOX15_Mlig005943g1</name>
</gene>
<feature type="domain" description="AAA+ ATPase" evidence="2">
    <location>
        <begin position="2175"/>
        <end position="2315"/>
    </location>
</feature>